<evidence type="ECO:0000313" key="1">
    <source>
        <dbReference type="EMBL" id="BBB14930.1"/>
    </source>
</evidence>
<keyword evidence="2" id="KW-1185">Reference proteome</keyword>
<reference evidence="1 2" key="1">
    <citation type="submission" date="2017-03" db="EMBL/GenBank/DDBJ databases">
        <title>The genome sequence of Candidatus Rickettsiella viridis.</title>
        <authorList>
            <person name="Nikoh N."/>
            <person name="Tsuchida T."/>
            <person name="Yamaguchi K."/>
            <person name="Maeda T."/>
            <person name="Shigenobu S."/>
            <person name="Fukatsu T."/>
        </authorList>
    </citation>
    <scope>NUCLEOTIDE SEQUENCE [LARGE SCALE GENOMIC DNA]</scope>
    <source>
        <strain evidence="1 2">Ap-RA04</strain>
    </source>
</reference>
<dbReference type="EMBL" id="AP018005">
    <property type="protein sequence ID" value="BBB14930.1"/>
    <property type="molecule type" value="Genomic_DNA"/>
</dbReference>
<organism evidence="1 2">
    <name type="scientific">Candidatus Rickettsiella viridis</name>
    <dbReference type="NCBI Taxonomy" id="676208"/>
    <lineage>
        <taxon>Bacteria</taxon>
        <taxon>Pseudomonadati</taxon>
        <taxon>Pseudomonadota</taxon>
        <taxon>Gammaproteobacteria</taxon>
        <taxon>Legionellales</taxon>
        <taxon>Coxiellaceae</taxon>
        <taxon>Rickettsiella</taxon>
    </lineage>
</organism>
<name>A0A2Z5UVE6_9COXI</name>
<dbReference type="RefSeq" id="WP_126322438.1">
    <property type="nucleotide sequence ID" value="NZ_AP018005.1"/>
</dbReference>
<gene>
    <name evidence="1" type="ORF">RVIR1_04170</name>
</gene>
<dbReference type="AlphaFoldDB" id="A0A2Z5UVE6"/>
<dbReference type="Proteomes" id="UP000282483">
    <property type="component" value="Chromosome"/>
</dbReference>
<evidence type="ECO:0000313" key="2">
    <source>
        <dbReference type="Proteomes" id="UP000282483"/>
    </source>
</evidence>
<accession>A0A2Z5UVE6</accession>
<dbReference type="KEGG" id="rvi:RVIR1_04170"/>
<protein>
    <submittedName>
        <fullName evidence="1">Uncharacterized protein</fullName>
    </submittedName>
</protein>
<proteinExistence type="predicted"/>
<sequence>MLSILDPAIFYDDNKWRVKIDPKYLNSIPYGGARTFFENYPSKRLPEYLKEDRQGQLFDEFNRCPDEFYKSERFNLKKFKFTDEVY</sequence>